<protein>
    <submittedName>
        <fullName evidence="2">Uncharacterized protein</fullName>
    </submittedName>
</protein>
<reference evidence="2" key="2">
    <citation type="submission" date="2024-07" db="EMBL/GenBank/DDBJ databases">
        <title>Streptomyces haneummycinica sp. nov., a new antibiotic-producing actinobacterium isolated from marine sediment.</title>
        <authorList>
            <person name="Uemura M."/>
            <person name="Hamada M."/>
            <person name="Hirano S."/>
            <person name="Kobayashi K."/>
            <person name="Ohshiro T."/>
            <person name="Kobayashi T."/>
            <person name="Terahara T."/>
        </authorList>
    </citation>
    <scope>NUCLEOTIDE SEQUENCE</scope>
    <source>
        <strain evidence="2">KM77-8</strain>
    </source>
</reference>
<dbReference type="EMBL" id="AP035768">
    <property type="protein sequence ID" value="BFO14680.1"/>
    <property type="molecule type" value="Genomic_DNA"/>
</dbReference>
<evidence type="ECO:0000256" key="1">
    <source>
        <dbReference type="SAM" id="MobiDB-lite"/>
    </source>
</evidence>
<feature type="region of interest" description="Disordered" evidence="1">
    <location>
        <begin position="61"/>
        <end position="133"/>
    </location>
</feature>
<feature type="compositionally biased region" description="Low complexity" evidence="1">
    <location>
        <begin position="91"/>
        <end position="108"/>
    </location>
</feature>
<feature type="region of interest" description="Disordered" evidence="1">
    <location>
        <begin position="1"/>
        <end position="26"/>
    </location>
</feature>
<feature type="compositionally biased region" description="Basic and acidic residues" evidence="1">
    <location>
        <begin position="7"/>
        <end position="17"/>
    </location>
</feature>
<gene>
    <name evidence="2" type="ORF">SHKM778_10680</name>
</gene>
<reference evidence="2" key="1">
    <citation type="submission" date="2024-06" db="EMBL/GenBank/DDBJ databases">
        <authorList>
            <consortium name="consrtm"/>
            <person name="Uemura M."/>
            <person name="Terahara T."/>
        </authorList>
    </citation>
    <scope>NUCLEOTIDE SEQUENCE</scope>
    <source>
        <strain evidence="2">KM77-8</strain>
    </source>
</reference>
<organism evidence="2">
    <name type="scientific">Streptomyces haneummycinicus</name>
    <dbReference type="NCBI Taxonomy" id="3074435"/>
    <lineage>
        <taxon>Bacteria</taxon>
        <taxon>Bacillati</taxon>
        <taxon>Actinomycetota</taxon>
        <taxon>Actinomycetes</taxon>
        <taxon>Kitasatosporales</taxon>
        <taxon>Streptomycetaceae</taxon>
        <taxon>Streptomyces</taxon>
    </lineage>
</organism>
<sequence>MYDDAVDVGRARVDDPAGRLPGDQVGEVAEGVGDTVDVDAPLLGGLARVPALQQAEPLPVPYEQAGDAAQQRGTFGDGVCGQGPSSKARRAAATARSVSRSSPSATTAKGRPSEGSRISRVAPETAAFHSPPA</sequence>
<proteinExistence type="predicted"/>
<accession>A0AAT9HBC3</accession>
<name>A0AAT9HBC3_9ACTN</name>
<evidence type="ECO:0000313" key="2">
    <source>
        <dbReference type="EMBL" id="BFO14680.1"/>
    </source>
</evidence>
<dbReference type="AlphaFoldDB" id="A0AAT9HBC3"/>